<dbReference type="PANTHER" id="PTHR32114">
    <property type="entry name" value="ABC TRANSPORTER ABCH.3"/>
    <property type="match status" value="1"/>
</dbReference>
<sequence length="1019" mass="110758">MRPIRLTMTAFGPYAGTEVVEFTAALDAGIFGIYGETGAGKTTIFDGISFALFGQSSGAERSAEDMVCHHAHATDITKVELVFDLGDERYVVQRVPKQQRAALRGSGTTTEPHQAYLFRSTGMPLAEIAGDNLGDIVAEKQVNRVDPEIEALLGYNAAQFRQIVLLPQGDFRKILTAPSDERSPILKRLFDVQLYERFADRIKRDAADIYRQINDERVRRDTHLGDLSEEQLADEIRSMGEEVSALETTVKAETETLVQCQKALSAGEGLAEKFEARGAAETEKATLESASEAVEETKSRLAKARAAQTVLVAESAMRAAGEEAGAAQTRHATAKVSLSSAQSALSVAQEALNRTEQQKDNRDAAHARVLELQRFEQTLGQSHTLLADLEAARSKTKAAVAEQATAERNRTNAEQSLTTLRNLQKEHPAHVRALQEVGNVLAAVEHEAEALGRFETAKSRRDLQAGEVDRLQTEYERRSTHLEVCKNALERAEQDLTEIQALHVARKLLPGEPCPACGSLDHPNPATGDPERRGRHDQFEQASREFRSAERDEIEAKTALAAARASLTERQTELDALDRPERDRKSFDPVLAEARDRRIALEADARFVDLESKIAMAETAAGETTSHHERARQDVSEARDAETRAQTSYDTLLRDVPENWRQGGALASALSAAVSARGELVAAHETATNGEKAAAVALSAAEQGVTSAVAEVDRTAQAFTKAQAEFTERLGTAGLDEAGFKVAKADVAQSDALEEQINSFNERVAANKAQLARLANEISNRSPPDVEALTAAKESAQTKLETSQQTHIRLQRDLEAKFETQRKVAALSIRIAALEAEYGPVGGLADLVNGNNERKVRLPDFAIAAMFDEVLVAANQRLGPMTGGRYQLLRPEDAVGGRQKRGLDIAVFDANTEKSRPTKTLSGGEGFQASLALALGLSDVVQQNSGGIKLDAIFIDEGFGTLDEDTLNTALETLYELTNDKRSVGLISHTEQVKSMITDGFDIEVTPSGSHIHTRRSAA</sequence>
<feature type="compositionally biased region" description="Basic and acidic residues" evidence="2">
    <location>
        <begin position="529"/>
        <end position="553"/>
    </location>
</feature>
<keyword evidence="1" id="KW-0175">Coiled coil</keyword>
<feature type="coiled-coil region" evidence="1">
    <location>
        <begin position="280"/>
        <end position="307"/>
    </location>
</feature>
<dbReference type="RefSeq" id="WP_011655403.1">
    <property type="nucleotide sequence ID" value="NC_008386.1"/>
</dbReference>
<dbReference type="EC" id="3.1.11.-" evidence="4"/>
<dbReference type="SUPFAM" id="SSF52540">
    <property type="entry name" value="P-loop containing nucleoside triphosphate hydrolases"/>
    <property type="match status" value="1"/>
</dbReference>
<feature type="domain" description="Rad50/SbcC-type AAA" evidence="3">
    <location>
        <begin position="5"/>
        <end position="227"/>
    </location>
</feature>
<geneLocation type="plasmid" evidence="4 5">
    <name>pTB1</name>
</geneLocation>
<keyword evidence="4" id="KW-0269">Exonuclease</keyword>
<dbReference type="KEGG" id="rde:RD1_A0047"/>
<evidence type="ECO:0000256" key="2">
    <source>
        <dbReference type="SAM" id="MobiDB-lite"/>
    </source>
</evidence>
<dbReference type="Gene3D" id="3.40.50.300">
    <property type="entry name" value="P-loop containing nucleotide triphosphate hydrolases"/>
    <property type="match status" value="2"/>
</dbReference>
<feature type="region of interest" description="Disordered" evidence="2">
    <location>
        <begin position="619"/>
        <end position="644"/>
    </location>
</feature>
<dbReference type="GO" id="GO:0006302">
    <property type="term" value="P:double-strand break repair"/>
    <property type="evidence" value="ECO:0007669"/>
    <property type="project" value="InterPro"/>
</dbReference>
<dbReference type="EMBL" id="CP000464">
    <property type="protein sequence ID" value="ABI93347.1"/>
    <property type="molecule type" value="Genomic_DNA"/>
</dbReference>
<organism evidence="4 5">
    <name type="scientific">Roseobacter denitrificans (strain ATCC 33942 / OCh 114)</name>
    <name type="common">Erythrobacter sp. (strain OCh 114)</name>
    <name type="synonym">Roseobacter denitrificans</name>
    <dbReference type="NCBI Taxonomy" id="375451"/>
    <lineage>
        <taxon>Bacteria</taxon>
        <taxon>Pseudomonadati</taxon>
        <taxon>Pseudomonadota</taxon>
        <taxon>Alphaproteobacteria</taxon>
        <taxon>Rhodobacterales</taxon>
        <taxon>Roseobacteraceae</taxon>
        <taxon>Roseobacter</taxon>
    </lineage>
</organism>
<dbReference type="Pfam" id="PF13558">
    <property type="entry name" value="SbcC_Walker_B"/>
    <property type="match status" value="1"/>
</dbReference>
<evidence type="ECO:0000313" key="5">
    <source>
        <dbReference type="Proteomes" id="UP000007029"/>
    </source>
</evidence>
<feature type="compositionally biased region" description="Basic and acidic residues" evidence="2">
    <location>
        <begin position="625"/>
        <end position="643"/>
    </location>
</feature>
<dbReference type="OrthoDB" id="9795626at2"/>
<keyword evidence="4" id="KW-0378">Hydrolase</keyword>
<dbReference type="Pfam" id="PF13476">
    <property type="entry name" value="AAA_23"/>
    <property type="match status" value="1"/>
</dbReference>
<dbReference type="HOGENOM" id="CLU_004785_2_1_5"/>
<evidence type="ECO:0000259" key="3">
    <source>
        <dbReference type="Pfam" id="PF13476"/>
    </source>
</evidence>
<accession>Q07GQ2</accession>
<feature type="coiled-coil region" evidence="1">
    <location>
        <begin position="750"/>
        <end position="837"/>
    </location>
</feature>
<dbReference type="InterPro" id="IPR038729">
    <property type="entry name" value="Rad50/SbcC_AAA"/>
</dbReference>
<gene>
    <name evidence="4" type="ordered locus">RD1_A0047</name>
</gene>
<dbReference type="Proteomes" id="UP000007029">
    <property type="component" value="Plasmid pTB1"/>
</dbReference>
<proteinExistence type="predicted"/>
<name>Q07GQ2_ROSDO</name>
<dbReference type="GO" id="GO:0016887">
    <property type="term" value="F:ATP hydrolysis activity"/>
    <property type="evidence" value="ECO:0007669"/>
    <property type="project" value="InterPro"/>
</dbReference>
<keyword evidence="5" id="KW-1185">Reference proteome</keyword>
<dbReference type="Gene3D" id="1.20.120.330">
    <property type="entry name" value="Nucleotidyltransferases domain 2"/>
    <property type="match status" value="1"/>
</dbReference>
<reference evidence="4 5" key="1">
    <citation type="journal article" date="2007" name="J. Bacteriol.">
        <title>The complete genome sequence of Roseobacter denitrificans reveals a mixotrophic rather than photosynthetic metabolism.</title>
        <authorList>
            <person name="Swingley W.D."/>
            <person name="Sadekar S."/>
            <person name="Mastrian S.D."/>
            <person name="Matthies H.J."/>
            <person name="Hao J."/>
            <person name="Ramos H."/>
            <person name="Acharya C.R."/>
            <person name="Conrad A.L."/>
            <person name="Taylor H.L."/>
            <person name="Dejesa L.C."/>
            <person name="Shah M.K."/>
            <person name="O'huallachain M.E."/>
            <person name="Lince M.T."/>
            <person name="Blankenship R.E."/>
            <person name="Beatty J.T."/>
            <person name="Touchman J.W."/>
        </authorList>
    </citation>
    <scope>NUCLEOTIDE SEQUENCE [LARGE SCALE GENOMIC DNA]</scope>
    <source>
        <strain evidence="5">ATCC 33942 / OCh 114</strain>
        <plasmid evidence="4 5">pTB1</plasmid>
    </source>
</reference>
<evidence type="ECO:0000313" key="4">
    <source>
        <dbReference type="EMBL" id="ABI93347.1"/>
    </source>
</evidence>
<evidence type="ECO:0000256" key="1">
    <source>
        <dbReference type="SAM" id="Coils"/>
    </source>
</evidence>
<dbReference type="InterPro" id="IPR027417">
    <property type="entry name" value="P-loop_NTPase"/>
</dbReference>
<dbReference type="PANTHER" id="PTHR32114:SF2">
    <property type="entry name" value="ABC TRANSPORTER ABCH.3"/>
    <property type="match status" value="1"/>
</dbReference>
<dbReference type="AlphaFoldDB" id="Q07GQ2"/>
<dbReference type="GO" id="GO:0004527">
    <property type="term" value="F:exonuclease activity"/>
    <property type="evidence" value="ECO:0007669"/>
    <property type="project" value="UniProtKB-KW"/>
</dbReference>
<protein>
    <submittedName>
        <fullName evidence="4">Exonuclease SbcC, putative</fullName>
        <ecNumber evidence="4">3.1.11.-</ecNumber>
    </submittedName>
</protein>
<keyword evidence="4" id="KW-0540">Nuclease</keyword>
<keyword evidence="4" id="KW-0614">Plasmid</keyword>
<feature type="region of interest" description="Disordered" evidence="2">
    <location>
        <begin position="516"/>
        <end position="553"/>
    </location>
</feature>